<comment type="caution">
    <text evidence="2">The sequence shown here is derived from an EMBL/GenBank/DDBJ whole genome shotgun (WGS) entry which is preliminary data.</text>
</comment>
<reference evidence="2 3" key="1">
    <citation type="submission" date="2018-08" db="EMBL/GenBank/DDBJ databases">
        <title>Meiothermus terrae DSM 26712 genome sequencing project.</title>
        <authorList>
            <person name="Da Costa M.S."/>
            <person name="Albuquerque L."/>
            <person name="Raposo P."/>
            <person name="Froufe H.J.C."/>
            <person name="Barroso C.S."/>
            <person name="Egas C."/>
        </authorList>
    </citation>
    <scope>NUCLEOTIDE SEQUENCE [LARGE SCALE GENOMIC DNA]</scope>
    <source>
        <strain evidence="2 3">DSM 26712</strain>
    </source>
</reference>
<evidence type="ECO:0000313" key="3">
    <source>
        <dbReference type="Proteomes" id="UP000265715"/>
    </source>
</evidence>
<organism evidence="2 3">
    <name type="scientific">Calidithermus terrae</name>
    <dbReference type="NCBI Taxonomy" id="1408545"/>
    <lineage>
        <taxon>Bacteria</taxon>
        <taxon>Thermotogati</taxon>
        <taxon>Deinococcota</taxon>
        <taxon>Deinococci</taxon>
        <taxon>Thermales</taxon>
        <taxon>Thermaceae</taxon>
        <taxon>Calidithermus</taxon>
    </lineage>
</organism>
<dbReference type="EMBL" id="QXDL01000138">
    <property type="protein sequence ID" value="RIH82008.1"/>
    <property type="molecule type" value="Genomic_DNA"/>
</dbReference>
<dbReference type="AlphaFoldDB" id="A0A399EDK9"/>
<keyword evidence="3" id="KW-1185">Reference proteome</keyword>
<feature type="region of interest" description="Disordered" evidence="1">
    <location>
        <begin position="110"/>
        <end position="134"/>
    </location>
</feature>
<feature type="compositionally biased region" description="Pro residues" evidence="1">
    <location>
        <begin position="121"/>
        <end position="134"/>
    </location>
</feature>
<protein>
    <submittedName>
        <fullName evidence="2">Uncharacterized protein</fullName>
    </submittedName>
</protein>
<proteinExistence type="predicted"/>
<gene>
    <name evidence="2" type="ORF">Mterra_02853</name>
</gene>
<sequence length="134" mass="13812">MQQTALGLFDEPARAERAVQALASAGVPRERIVALSAAAEHVAALARSVGLRLAGEAELQPALERLGVPPDQARLYARGLRQGGVVLLVRCGGRDPGLAWAVLRDSGALDLQEHPSDAPAGGPPPTHPSGPPGR</sequence>
<dbReference type="RefSeq" id="WP_119315834.1">
    <property type="nucleotide sequence ID" value="NZ_QXDL01000138.1"/>
</dbReference>
<evidence type="ECO:0000256" key="1">
    <source>
        <dbReference type="SAM" id="MobiDB-lite"/>
    </source>
</evidence>
<name>A0A399EDK9_9DEIN</name>
<dbReference type="Proteomes" id="UP000265715">
    <property type="component" value="Unassembled WGS sequence"/>
</dbReference>
<evidence type="ECO:0000313" key="2">
    <source>
        <dbReference type="EMBL" id="RIH82008.1"/>
    </source>
</evidence>
<accession>A0A399EDK9</accession>